<evidence type="ECO:0000313" key="2">
    <source>
        <dbReference type="EMBL" id="NXF90793.1"/>
    </source>
</evidence>
<evidence type="ECO:0000313" key="3">
    <source>
        <dbReference type="Proteomes" id="UP000583613"/>
    </source>
</evidence>
<accession>A0A7K8XHK4</accession>
<dbReference type="PANTHER" id="PTHR21444">
    <property type="entry name" value="COILED-COIL DOMAIN-CONTAINING PROTEIN 180"/>
    <property type="match status" value="1"/>
</dbReference>
<dbReference type="OrthoDB" id="431588at2759"/>
<dbReference type="EMBL" id="VWZE01011561">
    <property type="protein sequence ID" value="NXF90793.1"/>
    <property type="molecule type" value="Genomic_DNA"/>
</dbReference>
<name>A0A7K8XHK4_9PICI</name>
<feature type="domain" description="DUF4455" evidence="1">
    <location>
        <begin position="2"/>
        <end position="121"/>
    </location>
</feature>
<proteinExistence type="predicted"/>
<feature type="non-terminal residue" evidence="2">
    <location>
        <position position="121"/>
    </location>
</feature>
<comment type="caution">
    <text evidence="2">The sequence shown here is derived from an EMBL/GenBank/DDBJ whole genome shotgun (WGS) entry which is preliminary data.</text>
</comment>
<reference evidence="2 3" key="1">
    <citation type="submission" date="2019-09" db="EMBL/GenBank/DDBJ databases">
        <title>Bird 10,000 Genomes (B10K) Project - Family phase.</title>
        <authorList>
            <person name="Zhang G."/>
        </authorList>
    </citation>
    <scope>NUCLEOTIDE SEQUENCE [LARGE SCALE GENOMIC DNA]</scope>
    <source>
        <strain evidence="2">B10K-DU-001-04</strain>
        <tissue evidence="2">Muscle</tissue>
    </source>
</reference>
<feature type="non-terminal residue" evidence="2">
    <location>
        <position position="1"/>
    </location>
</feature>
<gene>
    <name evidence="2" type="primary">Ccdc180_1</name>
    <name evidence="2" type="ORF">EUBBOU_R01692</name>
</gene>
<dbReference type="Pfam" id="PF14643">
    <property type="entry name" value="DUF4455"/>
    <property type="match status" value="1"/>
</dbReference>
<dbReference type="PANTHER" id="PTHR21444:SF14">
    <property type="entry name" value="COILED-COIL DOMAIN-CONTAINING PROTEIN 180"/>
    <property type="match status" value="1"/>
</dbReference>
<dbReference type="Proteomes" id="UP000583613">
    <property type="component" value="Unassembled WGS sequence"/>
</dbReference>
<protein>
    <submittedName>
        <fullName evidence="2">CC180 protein</fullName>
    </submittedName>
</protein>
<keyword evidence="3" id="KW-1185">Reference proteome</keyword>
<evidence type="ECO:0000259" key="1">
    <source>
        <dbReference type="Pfam" id="PF14643"/>
    </source>
</evidence>
<organism evidence="2 3">
    <name type="scientific">Eubucco bourcierii</name>
    <name type="common">red-headed barbet</name>
    <dbReference type="NCBI Taxonomy" id="91767"/>
    <lineage>
        <taxon>Eukaryota</taxon>
        <taxon>Metazoa</taxon>
        <taxon>Chordata</taxon>
        <taxon>Craniata</taxon>
        <taxon>Vertebrata</taxon>
        <taxon>Euteleostomi</taxon>
        <taxon>Archelosauria</taxon>
        <taxon>Archosauria</taxon>
        <taxon>Dinosauria</taxon>
        <taxon>Saurischia</taxon>
        <taxon>Theropoda</taxon>
        <taxon>Coelurosauria</taxon>
        <taxon>Aves</taxon>
        <taxon>Neognathae</taxon>
        <taxon>Neoaves</taxon>
        <taxon>Telluraves</taxon>
        <taxon>Coraciimorphae</taxon>
        <taxon>Piciformes</taxon>
        <taxon>Ramphastidae</taxon>
        <taxon>Eubucco</taxon>
    </lineage>
</organism>
<sequence length="121" mass="14517">SRKKWIREMDESLQKLERSRTDRITAVLRSCTLRLEEISYFLPPDVHRLLHHEAMVINRALLANQRAMAQLLFKLLKSELKRKFCHQLKWQDAVKAWKLIQKTSTVQSFRQFMAKEEIQNP</sequence>
<dbReference type="InterPro" id="IPR028089">
    <property type="entry name" value="DUF4455"/>
</dbReference>
<dbReference type="AlphaFoldDB" id="A0A7K8XHK4"/>